<dbReference type="KEGG" id="mbd:MEBOL_001181"/>
<evidence type="ECO:0000313" key="3">
    <source>
        <dbReference type="EMBL" id="ATB27736.1"/>
    </source>
</evidence>
<evidence type="ECO:0000256" key="2">
    <source>
        <dbReference type="SAM" id="SignalP"/>
    </source>
</evidence>
<dbReference type="EMBL" id="CP022163">
    <property type="protein sequence ID" value="ATB27736.1"/>
    <property type="molecule type" value="Genomic_DNA"/>
</dbReference>
<dbReference type="InterPro" id="IPR013783">
    <property type="entry name" value="Ig-like_fold"/>
</dbReference>
<dbReference type="Gene3D" id="2.60.40.10">
    <property type="entry name" value="Immunoglobulins"/>
    <property type="match status" value="1"/>
</dbReference>
<evidence type="ECO:0000256" key="1">
    <source>
        <dbReference type="SAM" id="MobiDB-lite"/>
    </source>
</evidence>
<organism evidence="3 4">
    <name type="scientific">Melittangium boletus DSM 14713</name>
    <dbReference type="NCBI Taxonomy" id="1294270"/>
    <lineage>
        <taxon>Bacteria</taxon>
        <taxon>Pseudomonadati</taxon>
        <taxon>Myxococcota</taxon>
        <taxon>Myxococcia</taxon>
        <taxon>Myxococcales</taxon>
        <taxon>Cystobacterineae</taxon>
        <taxon>Archangiaceae</taxon>
        <taxon>Melittangium</taxon>
    </lineage>
</organism>
<evidence type="ECO:0000313" key="4">
    <source>
        <dbReference type="Proteomes" id="UP000217289"/>
    </source>
</evidence>
<feature type="compositionally biased region" description="Polar residues" evidence="1">
    <location>
        <begin position="35"/>
        <end position="48"/>
    </location>
</feature>
<dbReference type="Proteomes" id="UP000217289">
    <property type="component" value="Chromosome"/>
</dbReference>
<feature type="region of interest" description="Disordered" evidence="1">
    <location>
        <begin position="16"/>
        <end position="59"/>
    </location>
</feature>
<accession>A0A250I9U6</accession>
<keyword evidence="2" id="KW-0732">Signal</keyword>
<gene>
    <name evidence="3" type="ORF">MEBOL_001181</name>
</gene>
<feature type="compositionally biased region" description="Basic and acidic residues" evidence="1">
    <location>
        <begin position="49"/>
        <end position="59"/>
    </location>
</feature>
<name>A0A250I9U6_9BACT</name>
<protein>
    <submittedName>
        <fullName evidence="3">Uncharacterized protein</fullName>
    </submittedName>
</protein>
<feature type="compositionally biased region" description="Basic and acidic residues" evidence="1">
    <location>
        <begin position="20"/>
        <end position="32"/>
    </location>
</feature>
<sequence length="257" mass="27856">MKASLLTALMMMTPASAQTRAERAPAHSREHAQTALDSARSSVAQSDPKSPRHGEAEAKLKEAEAHFHGARYEEAAQAADAAWKLLGERSAQPTKLSVMVDAKGTTVVKSESGRVSVEGGGVTEVLEDKDSVRVDKGQAPRRVLGAPFPTQPADKQRVSVKAAKKGLEPILISWRPVKGAERYEVELWSTGGEPGQRRVLPATSPQLQVPLTAGAYRWVVRALARDTRSEASAEQDFEVQEAPAKRIKLKVKPSPWK</sequence>
<dbReference type="AlphaFoldDB" id="A0A250I9U6"/>
<keyword evidence="4" id="KW-1185">Reference proteome</keyword>
<dbReference type="OrthoDB" id="5381170at2"/>
<feature type="signal peptide" evidence="2">
    <location>
        <begin position="1"/>
        <end position="17"/>
    </location>
</feature>
<reference evidence="3 4" key="1">
    <citation type="submission" date="2017-06" db="EMBL/GenBank/DDBJ databases">
        <authorList>
            <person name="Kim H.J."/>
            <person name="Triplett B.A."/>
        </authorList>
    </citation>
    <scope>NUCLEOTIDE SEQUENCE [LARGE SCALE GENOMIC DNA]</scope>
    <source>
        <strain evidence="3 4">DSM 14713</strain>
    </source>
</reference>
<proteinExistence type="predicted"/>
<dbReference type="RefSeq" id="WP_095976496.1">
    <property type="nucleotide sequence ID" value="NZ_CP022163.1"/>
</dbReference>
<feature type="chain" id="PRO_5012173950" evidence="2">
    <location>
        <begin position="18"/>
        <end position="257"/>
    </location>
</feature>